<keyword evidence="4" id="KW-0560">Oxidoreductase</keyword>
<dbReference type="PANTHER" id="PTHR47356:SF2">
    <property type="entry name" value="FAD-BINDING DOMAIN-CONTAINING PROTEIN-RELATED"/>
    <property type="match status" value="1"/>
</dbReference>
<gene>
    <name evidence="6" type="ORF">AbraCBS73388_005170</name>
</gene>
<dbReference type="Proteomes" id="UP001143548">
    <property type="component" value="Unassembled WGS sequence"/>
</dbReference>
<evidence type="ECO:0000256" key="1">
    <source>
        <dbReference type="ARBA" id="ARBA00007992"/>
    </source>
</evidence>
<reference evidence="6" key="1">
    <citation type="submission" date="2022-07" db="EMBL/GenBank/DDBJ databases">
        <title>Taxonomy of Aspergillus series Nigri: significant species reduction supported by multi-species coalescent approaches.</title>
        <authorList>
            <person name="Bian C."/>
            <person name="Kusuya Y."/>
            <person name="Sklenar F."/>
            <person name="D'hooge E."/>
            <person name="Yaguchi T."/>
            <person name="Takahashi H."/>
            <person name="Hubka V."/>
        </authorList>
    </citation>
    <scope>NUCLEOTIDE SEQUENCE</scope>
    <source>
        <strain evidence="6">CBS 733.88</strain>
    </source>
</reference>
<dbReference type="AlphaFoldDB" id="A0A9W5Z1G9"/>
<dbReference type="PANTHER" id="PTHR47356">
    <property type="entry name" value="FAD-DEPENDENT MONOOXYGENASE ASQG-RELATED"/>
    <property type="match status" value="1"/>
</dbReference>
<evidence type="ECO:0000256" key="3">
    <source>
        <dbReference type="ARBA" id="ARBA00022827"/>
    </source>
</evidence>
<dbReference type="SUPFAM" id="SSF51905">
    <property type="entry name" value="FAD/NAD(P)-binding domain"/>
    <property type="match status" value="1"/>
</dbReference>
<feature type="domain" description="FAD-binding" evidence="5">
    <location>
        <begin position="10"/>
        <end position="342"/>
    </location>
</feature>
<dbReference type="InterPro" id="IPR036188">
    <property type="entry name" value="FAD/NAD-bd_sf"/>
</dbReference>
<dbReference type="EMBL" id="BROQ01000246">
    <property type="protein sequence ID" value="GKZ27644.1"/>
    <property type="molecule type" value="Genomic_DNA"/>
</dbReference>
<dbReference type="GO" id="GO:0071949">
    <property type="term" value="F:FAD binding"/>
    <property type="evidence" value="ECO:0007669"/>
    <property type="project" value="InterPro"/>
</dbReference>
<evidence type="ECO:0000256" key="2">
    <source>
        <dbReference type="ARBA" id="ARBA00022630"/>
    </source>
</evidence>
<comment type="similarity">
    <text evidence="1">Belongs to the paxM FAD-dependent monooxygenase family.</text>
</comment>
<sequence>MSTPNTPFKAIIVGGGPVGLAAAHALDLAGIDFVVLERRPAIFEDRGASLIVYPHTFRVLQQFGILDNLLPRGTELNHHLSFTADGHVFAEGNRYTLIRDNHGHGPVAFHRAELIETMYNGLRKTAKEKILTGKKLIDITTTADDVTATCADGSTYKGSIIIGADGVYSKTRQIMRDIALHEHPTQPWEDPEHPFTATYQLLYGSFPSASPAGQGYDIQAQGKAIMYFSGLERGWFFLYKRLPAATSARTNYTQKDVDTLAAEFADFPLTRTVKVKDVWPQMLGTGLTNLDEGIVKQWSLGRIVLVGDACHKMTTHLGLGFNHGIQDVVVLCNSLRQAVRAAPDGMPSHQTLTGVFERYQTERMSSASSLKGDVLKSGLETRMHAWHNSWYYVLSRYLLVSNVVEKLFMRFVMAPELRKGRVLDYVAGEERMRGEISWIHPMRSTV</sequence>
<accession>A0A9W5Z1G9</accession>
<organism evidence="6 7">
    <name type="scientific">Aspergillus brasiliensis</name>
    <dbReference type="NCBI Taxonomy" id="319629"/>
    <lineage>
        <taxon>Eukaryota</taxon>
        <taxon>Fungi</taxon>
        <taxon>Dikarya</taxon>
        <taxon>Ascomycota</taxon>
        <taxon>Pezizomycotina</taxon>
        <taxon>Eurotiomycetes</taxon>
        <taxon>Eurotiomycetidae</taxon>
        <taxon>Eurotiales</taxon>
        <taxon>Aspergillaceae</taxon>
        <taxon>Aspergillus</taxon>
        <taxon>Aspergillus subgen. Circumdati</taxon>
    </lineage>
</organism>
<evidence type="ECO:0000313" key="7">
    <source>
        <dbReference type="Proteomes" id="UP001143548"/>
    </source>
</evidence>
<comment type="caution">
    <text evidence="6">The sequence shown here is derived from an EMBL/GenBank/DDBJ whole genome shotgun (WGS) entry which is preliminary data.</text>
</comment>
<keyword evidence="2" id="KW-0285">Flavoprotein</keyword>
<name>A0A9W5Z1G9_9EURO</name>
<proteinExistence type="inferred from homology"/>
<dbReference type="GO" id="GO:0004497">
    <property type="term" value="F:monooxygenase activity"/>
    <property type="evidence" value="ECO:0007669"/>
    <property type="project" value="InterPro"/>
</dbReference>
<dbReference type="PRINTS" id="PR00420">
    <property type="entry name" value="RNGMNOXGNASE"/>
</dbReference>
<dbReference type="InterPro" id="IPR002938">
    <property type="entry name" value="FAD-bd"/>
</dbReference>
<keyword evidence="3" id="KW-0274">FAD</keyword>
<dbReference type="Gene3D" id="3.50.50.60">
    <property type="entry name" value="FAD/NAD(P)-binding domain"/>
    <property type="match status" value="1"/>
</dbReference>
<protein>
    <recommendedName>
        <fullName evidence="5">FAD-binding domain-containing protein</fullName>
    </recommendedName>
</protein>
<evidence type="ECO:0000313" key="6">
    <source>
        <dbReference type="EMBL" id="GKZ27644.1"/>
    </source>
</evidence>
<evidence type="ECO:0000256" key="4">
    <source>
        <dbReference type="ARBA" id="ARBA00023002"/>
    </source>
</evidence>
<dbReference type="InterPro" id="IPR050562">
    <property type="entry name" value="FAD_mOase_fung"/>
</dbReference>
<dbReference type="Pfam" id="PF01494">
    <property type="entry name" value="FAD_binding_3"/>
    <property type="match status" value="1"/>
</dbReference>
<evidence type="ECO:0000259" key="5">
    <source>
        <dbReference type="Pfam" id="PF01494"/>
    </source>
</evidence>